<dbReference type="PANTHER" id="PTHR30485:SF2">
    <property type="entry name" value="BLL0597 PROTEIN"/>
    <property type="match status" value="1"/>
</dbReference>
<dbReference type="GO" id="GO:0022904">
    <property type="term" value="P:respiratory electron transport chain"/>
    <property type="evidence" value="ECO:0007669"/>
    <property type="project" value="InterPro"/>
</dbReference>
<keyword evidence="7" id="KW-1185">Reference proteome</keyword>
<keyword evidence="4" id="KW-1133">Transmembrane helix</keyword>
<dbReference type="PANTHER" id="PTHR30485">
    <property type="entry name" value="NI/FE-HYDROGENASE 1 B-TYPE CYTOCHROME SUBUNIT"/>
    <property type="match status" value="1"/>
</dbReference>
<dbReference type="InterPro" id="IPR011577">
    <property type="entry name" value="Cyt_b561_bac/Ni-Hgenase"/>
</dbReference>
<dbReference type="KEGG" id="wma:WM2015_2096"/>
<dbReference type="Pfam" id="PF01292">
    <property type="entry name" value="Ni_hydr_CYTB"/>
    <property type="match status" value="1"/>
</dbReference>
<proteinExistence type="predicted"/>
<dbReference type="InterPro" id="IPR016174">
    <property type="entry name" value="Di-haem_cyt_TM"/>
</dbReference>
<evidence type="ECO:0000256" key="5">
    <source>
        <dbReference type="ARBA" id="ARBA00023136"/>
    </source>
</evidence>
<dbReference type="GO" id="GO:0009055">
    <property type="term" value="F:electron transfer activity"/>
    <property type="evidence" value="ECO:0007669"/>
    <property type="project" value="InterPro"/>
</dbReference>
<dbReference type="GO" id="GO:0005886">
    <property type="term" value="C:plasma membrane"/>
    <property type="evidence" value="ECO:0007669"/>
    <property type="project" value="UniProtKB-SubCell"/>
</dbReference>
<evidence type="ECO:0000256" key="1">
    <source>
        <dbReference type="ARBA" id="ARBA00004651"/>
    </source>
</evidence>
<dbReference type="AlphaFoldDB" id="A0A0K0XXX5"/>
<dbReference type="GO" id="GO:0020037">
    <property type="term" value="F:heme binding"/>
    <property type="evidence" value="ECO:0007669"/>
    <property type="project" value="TreeGrafter"/>
</dbReference>
<keyword evidence="5" id="KW-0472">Membrane</keyword>
<dbReference type="STRING" id="1579979.WM2015_2096"/>
<dbReference type="PATRIC" id="fig|1579979.3.peg.2142"/>
<comment type="subcellular location">
    <subcellularLocation>
        <location evidence="1">Cell membrane</location>
        <topology evidence="1">Multi-pass membrane protein</topology>
    </subcellularLocation>
</comment>
<dbReference type="InterPro" id="IPR051542">
    <property type="entry name" value="Hydrogenase_cytochrome"/>
</dbReference>
<evidence type="ECO:0000256" key="3">
    <source>
        <dbReference type="ARBA" id="ARBA00022692"/>
    </source>
</evidence>
<protein>
    <submittedName>
        <fullName evidence="6">Cytochrome b</fullName>
    </submittedName>
</protein>
<reference evidence="7" key="1">
    <citation type="submission" date="2015-07" db="EMBL/GenBank/DDBJ databases">
        <authorList>
            <person name="Kim K.M."/>
        </authorList>
    </citation>
    <scope>NUCLEOTIDE SEQUENCE [LARGE SCALE GENOMIC DNA]</scope>
    <source>
        <strain evidence="7">KCTC 42284</strain>
    </source>
</reference>
<accession>A0A0K0XXX5</accession>
<keyword evidence="2" id="KW-1003">Cell membrane</keyword>
<dbReference type="RefSeq" id="WP_049726019.1">
    <property type="nucleotide sequence ID" value="NZ_CP012154.1"/>
</dbReference>
<evidence type="ECO:0000256" key="2">
    <source>
        <dbReference type="ARBA" id="ARBA00022475"/>
    </source>
</evidence>
<dbReference type="Proteomes" id="UP000066624">
    <property type="component" value="Chromosome"/>
</dbReference>
<gene>
    <name evidence="6" type="ORF">WM2015_2096</name>
</gene>
<dbReference type="EMBL" id="CP012154">
    <property type="protein sequence ID" value="AKS42461.1"/>
    <property type="molecule type" value="Genomic_DNA"/>
</dbReference>
<evidence type="ECO:0000256" key="4">
    <source>
        <dbReference type="ARBA" id="ARBA00022989"/>
    </source>
</evidence>
<keyword evidence="3" id="KW-0812">Transmembrane</keyword>
<dbReference type="OrthoDB" id="196472at2"/>
<organism evidence="6 7">
    <name type="scientific">Wenzhouxiangella marina</name>
    <dbReference type="NCBI Taxonomy" id="1579979"/>
    <lineage>
        <taxon>Bacteria</taxon>
        <taxon>Pseudomonadati</taxon>
        <taxon>Pseudomonadota</taxon>
        <taxon>Gammaproteobacteria</taxon>
        <taxon>Chromatiales</taxon>
        <taxon>Wenzhouxiangellaceae</taxon>
        <taxon>Wenzhouxiangella</taxon>
    </lineage>
</organism>
<evidence type="ECO:0000313" key="7">
    <source>
        <dbReference type="Proteomes" id="UP000066624"/>
    </source>
</evidence>
<dbReference type="SUPFAM" id="SSF81342">
    <property type="entry name" value="Transmembrane di-heme cytochromes"/>
    <property type="match status" value="1"/>
</dbReference>
<name>A0A0K0XXX5_9GAMM</name>
<evidence type="ECO:0000313" key="6">
    <source>
        <dbReference type="EMBL" id="AKS42461.1"/>
    </source>
</evidence>
<dbReference type="Gene3D" id="1.20.950.20">
    <property type="entry name" value="Transmembrane di-heme cytochromes, Chain C"/>
    <property type="match status" value="1"/>
</dbReference>
<sequence length="204" mass="22739">MNKARDSIEANGEQRVWDPIVRIGHWLLVVGFFTNYVMEDEWLSLHVWIGYSLIAIVLFRIVWGLVGTRHARFSDFLRSPAVVLAYLRDLARGAARRYVGHNPAGGVMIVLLLACMLGLTFSGLILYALEEQAGPLAAWVAEAEHATATTLWAADEHFWEEAHEVMVNVMLGLVVLHVLGVFVSSRLHGENLVRAMITGRKPAP</sequence>